<dbReference type="SUPFAM" id="SSF81665">
    <property type="entry name" value="Calcium ATPase, transmembrane domain M"/>
    <property type="match status" value="1"/>
</dbReference>
<dbReference type="AlphaFoldDB" id="A0A438DQ77"/>
<evidence type="ECO:0000256" key="6">
    <source>
        <dbReference type="SAM" id="Phobius"/>
    </source>
</evidence>
<dbReference type="InterPro" id="IPR036412">
    <property type="entry name" value="HAD-like_sf"/>
</dbReference>
<comment type="subcellular location">
    <subcellularLocation>
        <location evidence="1">Membrane</location>
    </subcellularLocation>
</comment>
<evidence type="ECO:0000256" key="3">
    <source>
        <dbReference type="ARBA" id="ARBA00022842"/>
    </source>
</evidence>
<gene>
    <name evidence="7" type="primary">ACA12_16</name>
    <name evidence="7" type="ORF">CK203_073934</name>
</gene>
<evidence type="ECO:0000256" key="5">
    <source>
        <dbReference type="ARBA" id="ARBA00023136"/>
    </source>
</evidence>
<dbReference type="SUPFAM" id="SSF56784">
    <property type="entry name" value="HAD-like"/>
    <property type="match status" value="1"/>
</dbReference>
<dbReference type="Gene3D" id="3.40.50.1000">
    <property type="entry name" value="HAD superfamily/HAD-like"/>
    <property type="match status" value="1"/>
</dbReference>
<keyword evidence="3" id="KW-0460">Magnesium</keyword>
<evidence type="ECO:0000256" key="4">
    <source>
        <dbReference type="ARBA" id="ARBA00022989"/>
    </source>
</evidence>
<keyword evidence="5 6" id="KW-0472">Membrane</keyword>
<keyword evidence="4 6" id="KW-1133">Transmembrane helix</keyword>
<name>A0A438DQ77_VITVI</name>
<evidence type="ECO:0000313" key="7">
    <source>
        <dbReference type="EMBL" id="RVW37580.1"/>
    </source>
</evidence>
<dbReference type="InterPro" id="IPR023298">
    <property type="entry name" value="ATPase_P-typ_TM_dom_sf"/>
</dbReference>
<protein>
    <submittedName>
        <fullName evidence="7">Calcium-transporting ATPase 12, plasma membrane-type</fullName>
    </submittedName>
</protein>
<dbReference type="Proteomes" id="UP000288805">
    <property type="component" value="Unassembled WGS sequence"/>
</dbReference>
<feature type="transmembrane region" description="Helical" evidence="6">
    <location>
        <begin position="122"/>
        <end position="142"/>
    </location>
</feature>
<sequence>MSEDAIESLRQHQRKMEEAVRTFKMAGVDIKLVSGDDELSALTDKACELGIYSVGSTDEAVEGQHIRNLCADELKRRADRIKVMAKFLPKDKLSVVQCLKEKGHVVAFYGAQQQGMHWFIQLQLTVMVSSLVITSVATMALGESPITLIQLIWVNLVTSILGGLMLIMEPQIQEPHTLQAAGEAILGINRRVIKSHDFQIVRPVPSPSTMSMPWNLEKKWSGGVKQKGLPTGCGGAAVAVQVLVAENLGEVELGAVGFLFPHCCPFMGLGVGHESSFTLHDQLSISKVAVEHELELLDLSQNLLTGFDQLPAVLP</sequence>
<dbReference type="PANTHER" id="PTHR24093:SF454">
    <property type="entry name" value="CATION-TRANSPORTING P-TYPE ATPASE C-TERMINAL DOMAIN-CONTAINING PROTEIN"/>
    <property type="match status" value="1"/>
</dbReference>
<evidence type="ECO:0000256" key="2">
    <source>
        <dbReference type="ARBA" id="ARBA00022692"/>
    </source>
</evidence>
<evidence type="ECO:0000256" key="1">
    <source>
        <dbReference type="ARBA" id="ARBA00004370"/>
    </source>
</evidence>
<feature type="transmembrane region" description="Helical" evidence="6">
    <location>
        <begin position="148"/>
        <end position="168"/>
    </location>
</feature>
<keyword evidence="2 6" id="KW-0812">Transmembrane</keyword>
<accession>A0A438DQ77</accession>
<dbReference type="GO" id="GO:0016020">
    <property type="term" value="C:membrane"/>
    <property type="evidence" value="ECO:0007669"/>
    <property type="project" value="UniProtKB-SubCell"/>
</dbReference>
<dbReference type="PANTHER" id="PTHR24093">
    <property type="entry name" value="CATION TRANSPORTING ATPASE"/>
    <property type="match status" value="1"/>
</dbReference>
<comment type="caution">
    <text evidence="7">The sequence shown here is derived from an EMBL/GenBank/DDBJ whole genome shotgun (WGS) entry which is preliminary data.</text>
</comment>
<organism evidence="7 8">
    <name type="scientific">Vitis vinifera</name>
    <name type="common">Grape</name>
    <dbReference type="NCBI Taxonomy" id="29760"/>
    <lineage>
        <taxon>Eukaryota</taxon>
        <taxon>Viridiplantae</taxon>
        <taxon>Streptophyta</taxon>
        <taxon>Embryophyta</taxon>
        <taxon>Tracheophyta</taxon>
        <taxon>Spermatophyta</taxon>
        <taxon>Magnoliopsida</taxon>
        <taxon>eudicotyledons</taxon>
        <taxon>Gunneridae</taxon>
        <taxon>Pentapetalae</taxon>
        <taxon>rosids</taxon>
        <taxon>Vitales</taxon>
        <taxon>Vitaceae</taxon>
        <taxon>Viteae</taxon>
        <taxon>Vitis</taxon>
    </lineage>
</organism>
<reference evidence="7 8" key="1">
    <citation type="journal article" date="2018" name="PLoS Genet.">
        <title>Population sequencing reveals clonal diversity and ancestral inbreeding in the grapevine cultivar Chardonnay.</title>
        <authorList>
            <person name="Roach M.J."/>
            <person name="Johnson D.L."/>
            <person name="Bohlmann J."/>
            <person name="van Vuuren H.J."/>
            <person name="Jones S.J."/>
            <person name="Pretorius I.S."/>
            <person name="Schmidt S.A."/>
            <person name="Borneman A.R."/>
        </authorList>
    </citation>
    <scope>NUCLEOTIDE SEQUENCE [LARGE SCALE GENOMIC DNA]</scope>
    <source>
        <strain evidence="8">cv. Chardonnay</strain>
        <tissue evidence="7">Leaf</tissue>
    </source>
</reference>
<dbReference type="Gene3D" id="1.20.1110.10">
    <property type="entry name" value="Calcium-transporting ATPase, transmembrane domain"/>
    <property type="match status" value="1"/>
</dbReference>
<dbReference type="InterPro" id="IPR023214">
    <property type="entry name" value="HAD_sf"/>
</dbReference>
<proteinExistence type="predicted"/>
<dbReference type="EMBL" id="QGNW01001534">
    <property type="protein sequence ID" value="RVW37580.1"/>
    <property type="molecule type" value="Genomic_DNA"/>
</dbReference>
<evidence type="ECO:0000313" key="8">
    <source>
        <dbReference type="Proteomes" id="UP000288805"/>
    </source>
</evidence>